<accession>A0A1J4MZA1</accession>
<evidence type="ECO:0000313" key="2">
    <source>
        <dbReference type="EMBL" id="OIJ24676.1"/>
    </source>
</evidence>
<name>A0A1J4MZA1_9ACTN</name>
<feature type="compositionally biased region" description="Acidic residues" evidence="1">
    <location>
        <begin position="262"/>
        <end position="275"/>
    </location>
</feature>
<dbReference type="Proteomes" id="UP000033772">
    <property type="component" value="Unassembled WGS sequence"/>
</dbReference>
<dbReference type="EMBL" id="JZDQ02000034">
    <property type="protein sequence ID" value="OIJ24676.1"/>
    <property type="molecule type" value="Genomic_DNA"/>
</dbReference>
<evidence type="ECO:0000256" key="1">
    <source>
        <dbReference type="SAM" id="MobiDB-lite"/>
    </source>
</evidence>
<organism evidence="2 3">
    <name type="scientific">Nocardioides luteus</name>
    <dbReference type="NCBI Taxonomy" id="1844"/>
    <lineage>
        <taxon>Bacteria</taxon>
        <taxon>Bacillati</taxon>
        <taxon>Actinomycetota</taxon>
        <taxon>Actinomycetes</taxon>
        <taxon>Propionibacteriales</taxon>
        <taxon>Nocardioidaceae</taxon>
        <taxon>Nocardioides</taxon>
    </lineage>
</organism>
<gene>
    <name evidence="2" type="ORF">UG56_021240</name>
</gene>
<feature type="region of interest" description="Disordered" evidence="1">
    <location>
        <begin position="261"/>
        <end position="300"/>
    </location>
</feature>
<comment type="caution">
    <text evidence="2">The sequence shown here is derived from an EMBL/GenBank/DDBJ whole genome shotgun (WGS) entry which is preliminary data.</text>
</comment>
<dbReference type="AlphaFoldDB" id="A0A1J4MZA1"/>
<protein>
    <submittedName>
        <fullName evidence="2">Uncharacterized protein</fullName>
    </submittedName>
</protein>
<sequence length="300" mass="31614">MADMSDDAPAPELLDIAAELYGLPLSDFTPERDARAKALKGTALAAPVKALKKPSTAAWVVNLLVRYETEQVEQVISVGALLREAQTGMDAAQLRELTKQRRQLTAAVTTRARGLAREHGLRVTEAVATQVESTLTAAMVDESAARAVRSGLLVSPLSATGIDAVDAAGAVALPDALGFEVPEVVPPPREPLRAVPDLPDTAALDEAREALEEAQAALSGAEAQRDKALAAFKDIEARSLQVKSEIEEVRRRLADLEAAAADVDDELTEAEEERDSAEAAVSEAAAARDAAAAEVERLEG</sequence>
<dbReference type="OrthoDB" id="3541690at2"/>
<evidence type="ECO:0000313" key="3">
    <source>
        <dbReference type="Proteomes" id="UP000033772"/>
    </source>
</evidence>
<feature type="compositionally biased region" description="Low complexity" evidence="1">
    <location>
        <begin position="278"/>
        <end position="293"/>
    </location>
</feature>
<keyword evidence="3" id="KW-1185">Reference proteome</keyword>
<dbReference type="STRING" id="1844.UG56_021240"/>
<proteinExistence type="predicted"/>
<reference evidence="2" key="1">
    <citation type="submission" date="2016-10" db="EMBL/GenBank/DDBJ databases">
        <title>Draft Genome Sequence of Nocardioides luteus Strain BAFB, an Alkane-Degrading Bacterium Isolated from JP-7 Polluted Soil.</title>
        <authorList>
            <person name="Brown L."/>
            <person name="Ruiz O.N."/>
            <person name="Gunasekera T."/>
        </authorList>
    </citation>
    <scope>NUCLEOTIDE SEQUENCE [LARGE SCALE GENOMIC DNA]</scope>
    <source>
        <strain evidence="2">BAFB</strain>
    </source>
</reference>